<dbReference type="EMBL" id="KX870051">
    <property type="protein sequence ID" value="APZ78957.1"/>
    <property type="molecule type" value="Genomic_DNA"/>
</dbReference>
<dbReference type="Pfam" id="PF00535">
    <property type="entry name" value="Glycos_transf_2"/>
    <property type="match status" value="1"/>
</dbReference>
<proteinExistence type="predicted"/>
<evidence type="ECO:0000313" key="4">
    <source>
        <dbReference type="EMBL" id="APZ78957.1"/>
    </source>
</evidence>
<gene>
    <name evidence="2" type="primary">cpsN</name>
    <name evidence="2" type="ORF">78468-1.seq-orf14</name>
    <name evidence="3" type="ORF">78468-4.seq-orf14</name>
    <name evidence="4" type="ORF">78468-5.seq-orf14</name>
</gene>
<sequence length="271" mass="31611">MKEYYKHILVVLVYRNTTDILDFIDSVNKNITESKIIIVNSYYDDESLELVRKIANSNNCDFINVENKGFSYGNNIGLKYALDNYDFDFVTCSNPDVVINKFEDKILTEYPDSIYGPEITTINGRKQNPMVIFKNDFINKLIYYSYTKNIRFFFILAVACSKVLRFVGRCSYAVKNMNSYPVFQLHGCFIIFSRIYIEKYGPPFDENMFLFGEEGVLAYEAYQNGTKLIYTNEIDILHKEDGSMSLFSGNLNNELIKSNIYFYEKYLKGKS</sequence>
<accession>A0A1P8VQM0</accession>
<dbReference type="AlphaFoldDB" id="A0A1P8VQM0"/>
<dbReference type="EMBL" id="KX870050">
    <property type="protein sequence ID" value="APZ78935.1"/>
    <property type="molecule type" value="Genomic_DNA"/>
</dbReference>
<dbReference type="Gene3D" id="3.90.550.10">
    <property type="entry name" value="Spore Coat Polysaccharide Biosynthesis Protein SpsA, Chain A"/>
    <property type="match status" value="1"/>
</dbReference>
<reference evidence="2" key="1">
    <citation type="submission" date="2016-09" db="EMBL/GenBank/DDBJ databases">
        <title>Genetic analysis of capsular polysaccharide synthesis gene clusters from non-serotypeable of Streptococcus suis.</title>
        <authorList>
            <person name="Qiu X."/>
            <person name="Zheng H."/>
        </authorList>
    </citation>
    <scope>NUCLEOTIDE SEQUENCE</scope>
    <source>
        <strain evidence="2">78468-1</strain>
        <strain evidence="3">78468-4</strain>
        <strain evidence="4">78468-5</strain>
    </source>
</reference>
<organism evidence="2">
    <name type="scientific">Streptococcus suis</name>
    <dbReference type="NCBI Taxonomy" id="1307"/>
    <lineage>
        <taxon>Bacteria</taxon>
        <taxon>Bacillati</taxon>
        <taxon>Bacillota</taxon>
        <taxon>Bacilli</taxon>
        <taxon>Lactobacillales</taxon>
        <taxon>Streptococcaceae</taxon>
        <taxon>Streptococcus</taxon>
    </lineage>
</organism>
<dbReference type="RefSeq" id="WP_248053930.1">
    <property type="nucleotide sequence ID" value="NZ_JARBFO010000006.1"/>
</dbReference>
<dbReference type="SUPFAM" id="SSF53448">
    <property type="entry name" value="Nucleotide-diphospho-sugar transferases"/>
    <property type="match status" value="1"/>
</dbReference>
<protein>
    <submittedName>
        <fullName evidence="2">CpsN</fullName>
    </submittedName>
</protein>
<evidence type="ECO:0000259" key="1">
    <source>
        <dbReference type="Pfam" id="PF00535"/>
    </source>
</evidence>
<dbReference type="InterPro" id="IPR001173">
    <property type="entry name" value="Glyco_trans_2-like"/>
</dbReference>
<name>A0A1P8VQM0_STRSU</name>
<evidence type="ECO:0000313" key="3">
    <source>
        <dbReference type="EMBL" id="APZ78935.1"/>
    </source>
</evidence>
<evidence type="ECO:0000313" key="2">
    <source>
        <dbReference type="EMBL" id="APZ78913.1"/>
    </source>
</evidence>
<dbReference type="EMBL" id="KX870049">
    <property type="protein sequence ID" value="APZ78913.1"/>
    <property type="molecule type" value="Genomic_DNA"/>
</dbReference>
<dbReference type="InterPro" id="IPR029044">
    <property type="entry name" value="Nucleotide-diphossugar_trans"/>
</dbReference>
<feature type="domain" description="Glycosyltransferase 2-like" evidence="1">
    <location>
        <begin position="10"/>
        <end position="100"/>
    </location>
</feature>